<reference evidence="5 6" key="1">
    <citation type="journal article" date="2015" name="Sci. Rep.">
        <title>Genome of the facultative scuticociliatosis pathogen Pseudocohnilembus persalinus provides insight into its virulence through horizontal gene transfer.</title>
        <authorList>
            <person name="Xiong J."/>
            <person name="Wang G."/>
            <person name="Cheng J."/>
            <person name="Tian M."/>
            <person name="Pan X."/>
            <person name="Warren A."/>
            <person name="Jiang C."/>
            <person name="Yuan D."/>
            <person name="Miao W."/>
        </authorList>
    </citation>
    <scope>NUCLEOTIDE SEQUENCE [LARGE SCALE GENOMIC DNA]</scope>
    <source>
        <strain evidence="5">36N120E</strain>
    </source>
</reference>
<sequence>MNSYNYLFKFIIIGDSNVGKSCILSQFTEGRFKNEHDPTIGVEFGSKNLKINEKDIKIQIWDTAGQESFRSITRSYYRGSIGAMLVYDISNRQSFEHLQDWLNDITQHANESIEIMVVGNKNDISDRRDVSLEEGEAFAKKYGFMFTEGSAKTGNNIEYSYSELAKKILRKIENNEIDLTNENNGIKVGNKKKINSSSMVSLGGQNEQYNQIDEERKKNCC</sequence>
<proteinExistence type="inferred from homology"/>
<dbReference type="SMART" id="SM00175">
    <property type="entry name" value="RAB"/>
    <property type="match status" value="1"/>
</dbReference>
<dbReference type="InterPro" id="IPR027417">
    <property type="entry name" value="P-loop_NTPase"/>
</dbReference>
<evidence type="ECO:0000256" key="1">
    <source>
        <dbReference type="ARBA" id="ARBA00004308"/>
    </source>
</evidence>
<dbReference type="Gene3D" id="3.40.50.300">
    <property type="entry name" value="P-loop containing nucleotide triphosphate hydrolases"/>
    <property type="match status" value="1"/>
</dbReference>
<comment type="subcellular location">
    <subcellularLocation>
        <location evidence="1">Endomembrane system</location>
    </subcellularLocation>
</comment>
<dbReference type="EMBL" id="LDAU01000238">
    <property type="protein sequence ID" value="KRW98587.1"/>
    <property type="molecule type" value="Genomic_DNA"/>
</dbReference>
<dbReference type="SMART" id="SM00174">
    <property type="entry name" value="RHO"/>
    <property type="match status" value="1"/>
</dbReference>
<dbReference type="SMART" id="SM00173">
    <property type="entry name" value="RAS"/>
    <property type="match status" value="1"/>
</dbReference>
<dbReference type="InterPro" id="IPR050209">
    <property type="entry name" value="Rab_GTPases_membrane_traffic"/>
</dbReference>
<keyword evidence="3" id="KW-0547">Nucleotide-binding</keyword>
<dbReference type="FunFam" id="3.40.50.300:FF:000586">
    <property type="entry name" value="Rab family GTPase"/>
    <property type="match status" value="1"/>
</dbReference>
<dbReference type="OrthoDB" id="9989112at2759"/>
<dbReference type="SMART" id="SM00176">
    <property type="entry name" value="RAN"/>
    <property type="match status" value="1"/>
</dbReference>
<dbReference type="PROSITE" id="PS51420">
    <property type="entry name" value="RHO"/>
    <property type="match status" value="1"/>
</dbReference>
<dbReference type="GO" id="GO:0003924">
    <property type="term" value="F:GTPase activity"/>
    <property type="evidence" value="ECO:0007669"/>
    <property type="project" value="InterPro"/>
</dbReference>
<keyword evidence="4" id="KW-0472">Membrane</keyword>
<dbReference type="Pfam" id="PF00071">
    <property type="entry name" value="Ras"/>
    <property type="match status" value="1"/>
</dbReference>
<dbReference type="NCBIfam" id="TIGR00231">
    <property type="entry name" value="small_GTP"/>
    <property type="match status" value="1"/>
</dbReference>
<dbReference type="AlphaFoldDB" id="A0A0V0Q8T9"/>
<evidence type="ECO:0000256" key="2">
    <source>
        <dbReference type="ARBA" id="ARBA00006270"/>
    </source>
</evidence>
<name>A0A0V0Q8T9_PSEPJ</name>
<dbReference type="SUPFAM" id="SSF52540">
    <property type="entry name" value="P-loop containing nucleoside triphosphate hydrolases"/>
    <property type="match status" value="1"/>
</dbReference>
<organism evidence="5 6">
    <name type="scientific">Pseudocohnilembus persalinus</name>
    <name type="common">Ciliate</name>
    <dbReference type="NCBI Taxonomy" id="266149"/>
    <lineage>
        <taxon>Eukaryota</taxon>
        <taxon>Sar</taxon>
        <taxon>Alveolata</taxon>
        <taxon>Ciliophora</taxon>
        <taxon>Intramacronucleata</taxon>
        <taxon>Oligohymenophorea</taxon>
        <taxon>Scuticociliatia</taxon>
        <taxon>Philasterida</taxon>
        <taxon>Pseudocohnilembidae</taxon>
        <taxon>Pseudocohnilembus</taxon>
    </lineage>
</organism>
<dbReference type="PROSITE" id="PS51419">
    <property type="entry name" value="RAB"/>
    <property type="match status" value="1"/>
</dbReference>
<comment type="similarity">
    <text evidence="2">Belongs to the small GTPase superfamily. Rab family.</text>
</comment>
<accession>A0A0V0Q8T9</accession>
<dbReference type="InterPro" id="IPR001806">
    <property type="entry name" value="Small_GTPase"/>
</dbReference>
<comment type="caution">
    <text evidence="5">The sequence shown here is derived from an EMBL/GenBank/DDBJ whole genome shotgun (WGS) entry which is preliminary data.</text>
</comment>
<evidence type="ECO:0000256" key="4">
    <source>
        <dbReference type="ARBA" id="ARBA00023136"/>
    </source>
</evidence>
<evidence type="ECO:0000313" key="5">
    <source>
        <dbReference type="EMBL" id="KRW98587.1"/>
    </source>
</evidence>
<dbReference type="InterPro" id="IPR005225">
    <property type="entry name" value="Small_GTP-bd"/>
</dbReference>
<dbReference type="InParanoid" id="A0A0V0Q8T9"/>
<keyword evidence="5" id="KW-0378">Hydrolase</keyword>
<dbReference type="OMA" id="HEEYALF"/>
<keyword evidence="6" id="KW-1185">Reference proteome</keyword>
<protein>
    <submittedName>
        <fullName evidence="5">p-loop containing nucleoside triphosphate hydrolase</fullName>
    </submittedName>
</protein>
<evidence type="ECO:0000256" key="3">
    <source>
        <dbReference type="ARBA" id="ARBA00022741"/>
    </source>
</evidence>
<dbReference type="Proteomes" id="UP000054937">
    <property type="component" value="Unassembled WGS sequence"/>
</dbReference>
<dbReference type="PRINTS" id="PR00449">
    <property type="entry name" value="RASTRNSFRMNG"/>
</dbReference>
<dbReference type="PROSITE" id="PS51421">
    <property type="entry name" value="RAS"/>
    <property type="match status" value="1"/>
</dbReference>
<dbReference type="GO" id="GO:0005525">
    <property type="term" value="F:GTP binding"/>
    <property type="evidence" value="ECO:0007669"/>
    <property type="project" value="InterPro"/>
</dbReference>
<evidence type="ECO:0000313" key="6">
    <source>
        <dbReference type="Proteomes" id="UP000054937"/>
    </source>
</evidence>
<dbReference type="PANTHER" id="PTHR47979">
    <property type="entry name" value="DRAB11-RELATED"/>
    <property type="match status" value="1"/>
</dbReference>
<dbReference type="GO" id="GO:0012505">
    <property type="term" value="C:endomembrane system"/>
    <property type="evidence" value="ECO:0007669"/>
    <property type="project" value="UniProtKB-SubCell"/>
</dbReference>
<gene>
    <name evidence="5" type="ORF">PPERSA_09740</name>
</gene>